<dbReference type="AlphaFoldDB" id="A0A699QRP7"/>
<organism evidence="1">
    <name type="scientific">Tanacetum cinerariifolium</name>
    <name type="common">Dalmatian daisy</name>
    <name type="synonym">Chrysanthemum cinerariifolium</name>
    <dbReference type="NCBI Taxonomy" id="118510"/>
    <lineage>
        <taxon>Eukaryota</taxon>
        <taxon>Viridiplantae</taxon>
        <taxon>Streptophyta</taxon>
        <taxon>Embryophyta</taxon>
        <taxon>Tracheophyta</taxon>
        <taxon>Spermatophyta</taxon>
        <taxon>Magnoliopsida</taxon>
        <taxon>eudicotyledons</taxon>
        <taxon>Gunneridae</taxon>
        <taxon>Pentapetalae</taxon>
        <taxon>asterids</taxon>
        <taxon>campanulids</taxon>
        <taxon>Asterales</taxon>
        <taxon>Asteraceae</taxon>
        <taxon>Asteroideae</taxon>
        <taxon>Anthemideae</taxon>
        <taxon>Anthemidinae</taxon>
        <taxon>Tanacetum</taxon>
    </lineage>
</organism>
<sequence length="125" mass="14585">RHRTPKDFGPEFQLYLTEGTRDGFSNQHLYCFNVEDDPKTFDEAMKSQDVAFWKETINDEMDFIMGNNTWVLADLSQAIHNLIIHQIDVKTTFLNGDLDEEVDMAKEFLSSRFSMKDTREADVIL</sequence>
<name>A0A699QRP7_TANCI</name>
<accession>A0A699QRP7</accession>
<protein>
    <submittedName>
        <fullName evidence="1">Zinc finger, CCHC-type</fullName>
    </submittedName>
</protein>
<evidence type="ECO:0000313" key="1">
    <source>
        <dbReference type="EMBL" id="GFC69099.1"/>
    </source>
</evidence>
<proteinExistence type="predicted"/>
<comment type="caution">
    <text evidence="1">The sequence shown here is derived from an EMBL/GenBank/DDBJ whole genome shotgun (WGS) entry which is preliminary data.</text>
</comment>
<dbReference type="EMBL" id="BKCJ011023134">
    <property type="protein sequence ID" value="GFC69099.1"/>
    <property type="molecule type" value="Genomic_DNA"/>
</dbReference>
<feature type="non-terminal residue" evidence="1">
    <location>
        <position position="1"/>
    </location>
</feature>
<gene>
    <name evidence="1" type="ORF">Tci_841069</name>
</gene>
<reference evidence="1" key="1">
    <citation type="journal article" date="2019" name="Sci. Rep.">
        <title>Draft genome of Tanacetum cinerariifolium, the natural source of mosquito coil.</title>
        <authorList>
            <person name="Yamashiro T."/>
            <person name="Shiraishi A."/>
            <person name="Satake H."/>
            <person name="Nakayama K."/>
        </authorList>
    </citation>
    <scope>NUCLEOTIDE SEQUENCE</scope>
</reference>
<feature type="non-terminal residue" evidence="1">
    <location>
        <position position="125"/>
    </location>
</feature>